<dbReference type="PANTHER" id="PTHR42966">
    <property type="entry name" value="N-ACETYLNEURAMINATE SYNTHASE"/>
    <property type="match status" value="1"/>
</dbReference>
<comment type="caution">
    <text evidence="3">The sequence shown here is derived from an EMBL/GenBank/DDBJ whole genome shotgun (WGS) entry which is preliminary data.</text>
</comment>
<dbReference type="InterPro" id="IPR051690">
    <property type="entry name" value="PseI-like"/>
</dbReference>
<feature type="domain" description="PseI/NeuA/B-like" evidence="1">
    <location>
        <begin position="39"/>
        <end position="276"/>
    </location>
</feature>
<dbReference type="InterPro" id="IPR057736">
    <property type="entry name" value="SAF_PseI/NeuA/NeuB"/>
</dbReference>
<dbReference type="InterPro" id="IPR013974">
    <property type="entry name" value="SAF"/>
</dbReference>
<dbReference type="AlphaFoldDB" id="A0A094R1H9"/>
<dbReference type="InterPro" id="IPR013132">
    <property type="entry name" value="PseI/NeuA/B-like_N"/>
</dbReference>
<dbReference type="SUPFAM" id="SSF51269">
    <property type="entry name" value="AFP III-like domain"/>
    <property type="match status" value="1"/>
</dbReference>
<dbReference type="GO" id="GO:0047444">
    <property type="term" value="F:N-acylneuraminate-9-phosphate synthase activity"/>
    <property type="evidence" value="ECO:0007669"/>
    <property type="project" value="TreeGrafter"/>
</dbReference>
<dbReference type="Pfam" id="PF03102">
    <property type="entry name" value="NeuB"/>
    <property type="match status" value="1"/>
</dbReference>
<reference evidence="3" key="1">
    <citation type="submission" date="2014-06" db="EMBL/GenBank/DDBJ databases">
        <title>Key roles for freshwater Actinobacteria revealed by deep metagenomic sequencing.</title>
        <authorList>
            <person name="Ghai R."/>
            <person name="Mizuno C.M."/>
            <person name="Picazo A."/>
            <person name="Camacho A."/>
            <person name="Rodriguez-Valera F."/>
        </authorList>
    </citation>
    <scope>NUCLEOTIDE SEQUENCE</scope>
</reference>
<evidence type="ECO:0000313" key="3">
    <source>
        <dbReference type="EMBL" id="KGA20896.1"/>
    </source>
</evidence>
<dbReference type="CDD" id="cd11615">
    <property type="entry name" value="SAF_NeuB_like"/>
    <property type="match status" value="1"/>
</dbReference>
<dbReference type="Pfam" id="PF08666">
    <property type="entry name" value="SAF"/>
    <property type="match status" value="1"/>
</dbReference>
<evidence type="ECO:0000259" key="1">
    <source>
        <dbReference type="Pfam" id="PF03102"/>
    </source>
</evidence>
<organism evidence="3">
    <name type="scientific">freshwater metagenome</name>
    <dbReference type="NCBI Taxonomy" id="449393"/>
    <lineage>
        <taxon>unclassified sequences</taxon>
        <taxon>metagenomes</taxon>
        <taxon>ecological metagenomes</taxon>
    </lineage>
</organism>
<accession>A0A094R1H9</accession>
<dbReference type="InterPro" id="IPR036732">
    <property type="entry name" value="AFP_Neu5c_C_sf"/>
</dbReference>
<gene>
    <name evidence="3" type="ORF">GM51_4830</name>
</gene>
<evidence type="ECO:0000259" key="2">
    <source>
        <dbReference type="Pfam" id="PF08666"/>
    </source>
</evidence>
<dbReference type="Gene3D" id="3.90.1210.10">
    <property type="entry name" value="Antifreeze-like/N-acetylneuraminic acid synthase C-terminal domain"/>
    <property type="match status" value="1"/>
</dbReference>
<dbReference type="InterPro" id="IPR013785">
    <property type="entry name" value="Aldolase_TIM"/>
</dbReference>
<dbReference type="SUPFAM" id="SSF51569">
    <property type="entry name" value="Aldolase"/>
    <property type="match status" value="1"/>
</dbReference>
<protein>
    <submittedName>
        <fullName evidence="3">N-acetylneuraminate synthase</fullName>
    </submittedName>
</protein>
<dbReference type="PANTHER" id="PTHR42966:SF1">
    <property type="entry name" value="SIALIC ACID SYNTHASE"/>
    <property type="match status" value="1"/>
</dbReference>
<proteinExistence type="predicted"/>
<dbReference type="Gene3D" id="3.20.20.70">
    <property type="entry name" value="Aldolase class I"/>
    <property type="match status" value="1"/>
</dbReference>
<feature type="domain" description="SAF" evidence="2">
    <location>
        <begin position="293"/>
        <end position="347"/>
    </location>
</feature>
<dbReference type="EMBL" id="JNSL01000019">
    <property type="protein sequence ID" value="KGA20896.1"/>
    <property type="molecule type" value="Genomic_DNA"/>
</dbReference>
<dbReference type="GO" id="GO:0016051">
    <property type="term" value="P:carbohydrate biosynthetic process"/>
    <property type="evidence" value="ECO:0007669"/>
    <property type="project" value="InterPro"/>
</dbReference>
<name>A0A094R1H9_9ZZZZ</name>
<sequence length="348" mass="39208">MGHFKITNLTLNQSSKGFIIAEIGHNHQGNLQTCIEMFKSAKLNGADAVKLQKRDNKKLFSTETYNSVYNSENAFGKTYGQHREFLEFGITEYKELIKVAQDIGIIFFATAFDINSADFLMELDMPAIKIASGDLRSVQLLEYCAKFQKPMILSTGAAEIEDVNRAVEVVKRFNQNFAILQCTAEYPANYAHLDLKVINDYMLRFPDNLIGYSGHDNGISMPLAAYALGARIIEKHFTLDRTMKGTDHAFSLEPTGLRKLRRDLDRLHEALGDGVKKIYSEELGPLTKMSKKIVAKTNIPVNKIIEESDLDFKISGTGYWPFQIEEVVGKKAKIEISLDAIITKDNIY</sequence>